<feature type="compositionally biased region" description="Gly residues" evidence="3">
    <location>
        <begin position="197"/>
        <end position="212"/>
    </location>
</feature>
<dbReference type="GO" id="GO:0046872">
    <property type="term" value="F:metal ion binding"/>
    <property type="evidence" value="ECO:0007669"/>
    <property type="project" value="UniProtKB-KW"/>
</dbReference>
<evidence type="ECO:0000256" key="2">
    <source>
        <dbReference type="PIRSR" id="PIRSR640255-2"/>
    </source>
</evidence>
<dbReference type="SUPFAM" id="SSF54060">
    <property type="entry name" value="His-Me finger endonucleases"/>
    <property type="match status" value="1"/>
</dbReference>
<dbReference type="OrthoDB" id="9811262at2"/>
<dbReference type="Gene3D" id="3.40.570.10">
    <property type="entry name" value="Extracellular Endonuclease, subunit A"/>
    <property type="match status" value="1"/>
</dbReference>
<evidence type="ECO:0000256" key="1">
    <source>
        <dbReference type="PIRSR" id="PIRSR640255-1"/>
    </source>
</evidence>
<feature type="region of interest" description="Disordered" evidence="3">
    <location>
        <begin position="195"/>
        <end position="226"/>
    </location>
</feature>
<dbReference type="CDD" id="cd00091">
    <property type="entry name" value="NUC"/>
    <property type="match status" value="1"/>
</dbReference>
<keyword evidence="4" id="KW-0732">Signal</keyword>
<dbReference type="EMBL" id="QAOQ01000012">
    <property type="protein sequence ID" value="PTQ92401.1"/>
    <property type="molecule type" value="Genomic_DNA"/>
</dbReference>
<keyword evidence="7" id="KW-0540">Nuclease</keyword>
<evidence type="ECO:0000259" key="6">
    <source>
        <dbReference type="SMART" id="SM00892"/>
    </source>
</evidence>
<feature type="compositionally biased region" description="Low complexity" evidence="3">
    <location>
        <begin position="213"/>
        <end position="222"/>
    </location>
</feature>
<protein>
    <submittedName>
        <fullName evidence="7">Endonuclease G</fullName>
    </submittedName>
</protein>
<feature type="domain" description="DNA/RNA non-specific endonuclease/pyrophosphatase/phosphodiesterase" evidence="6">
    <location>
        <begin position="240"/>
        <end position="450"/>
    </location>
</feature>
<evidence type="ECO:0000256" key="3">
    <source>
        <dbReference type="SAM" id="MobiDB-lite"/>
    </source>
</evidence>
<feature type="domain" description="ENPP1-3/EXOG-like endonuclease/phosphodiesterase" evidence="5">
    <location>
        <begin position="241"/>
        <end position="450"/>
    </location>
</feature>
<evidence type="ECO:0000256" key="4">
    <source>
        <dbReference type="SAM" id="SignalP"/>
    </source>
</evidence>
<evidence type="ECO:0000259" key="5">
    <source>
        <dbReference type="SMART" id="SM00477"/>
    </source>
</evidence>
<name>A0A2T5J4G3_9SPHI</name>
<dbReference type="InterPro" id="IPR040255">
    <property type="entry name" value="Non-specific_endonuclease"/>
</dbReference>
<dbReference type="InterPro" id="IPR001604">
    <property type="entry name" value="Endo_G_ENPP1-like_dom"/>
</dbReference>
<feature type="signal peptide" evidence="4">
    <location>
        <begin position="1"/>
        <end position="23"/>
    </location>
</feature>
<dbReference type="PROSITE" id="PS51257">
    <property type="entry name" value="PROKAR_LIPOPROTEIN"/>
    <property type="match status" value="1"/>
</dbReference>
<feature type="binding site" evidence="2">
    <location>
        <position position="334"/>
    </location>
    <ligand>
        <name>Mg(2+)</name>
        <dbReference type="ChEBI" id="CHEBI:18420"/>
        <note>catalytic</note>
    </ligand>
</feature>
<feature type="chain" id="PRO_5015694224" evidence="4">
    <location>
        <begin position="24"/>
        <end position="462"/>
    </location>
</feature>
<dbReference type="SMART" id="SM00477">
    <property type="entry name" value="NUC"/>
    <property type="match status" value="1"/>
</dbReference>
<accession>A0A2T5J4G3</accession>
<evidence type="ECO:0000313" key="7">
    <source>
        <dbReference type="EMBL" id="PTQ92401.1"/>
    </source>
</evidence>
<dbReference type="RefSeq" id="WP_107831534.1">
    <property type="nucleotide sequence ID" value="NZ_CP160205.1"/>
</dbReference>
<dbReference type="Pfam" id="PF01223">
    <property type="entry name" value="Endonuclease_NS"/>
    <property type="match status" value="1"/>
</dbReference>
<dbReference type="PANTHER" id="PTHR13966">
    <property type="entry name" value="ENDONUCLEASE RELATED"/>
    <property type="match status" value="1"/>
</dbReference>
<reference evidence="7 8" key="1">
    <citation type="submission" date="2018-04" db="EMBL/GenBank/DDBJ databases">
        <title>Genomic Encyclopedia of Archaeal and Bacterial Type Strains, Phase II (KMG-II): from individual species to whole genera.</title>
        <authorList>
            <person name="Goeker M."/>
        </authorList>
    </citation>
    <scope>NUCLEOTIDE SEQUENCE [LARGE SCALE GENOMIC DNA]</scope>
    <source>
        <strain evidence="7 8">DSM 26809</strain>
    </source>
</reference>
<dbReference type="GO" id="GO:0004519">
    <property type="term" value="F:endonuclease activity"/>
    <property type="evidence" value="ECO:0007669"/>
    <property type="project" value="UniProtKB-KW"/>
</dbReference>
<dbReference type="GO" id="GO:0003676">
    <property type="term" value="F:nucleic acid binding"/>
    <property type="evidence" value="ECO:0007669"/>
    <property type="project" value="InterPro"/>
</dbReference>
<keyword evidence="2" id="KW-0479">Metal-binding</keyword>
<dbReference type="PANTHER" id="PTHR13966:SF5">
    <property type="entry name" value="ENDONUCLEASE G, MITOCHONDRIAL"/>
    <property type="match status" value="1"/>
</dbReference>
<dbReference type="InterPro" id="IPR044925">
    <property type="entry name" value="His-Me_finger_sf"/>
</dbReference>
<keyword evidence="7" id="KW-0255">Endonuclease</keyword>
<feature type="active site" description="Proton acceptor" evidence="1">
    <location>
        <position position="303"/>
    </location>
</feature>
<dbReference type="AlphaFoldDB" id="A0A2T5J4G3"/>
<dbReference type="GO" id="GO:0016787">
    <property type="term" value="F:hydrolase activity"/>
    <property type="evidence" value="ECO:0007669"/>
    <property type="project" value="InterPro"/>
</dbReference>
<dbReference type="Proteomes" id="UP000244168">
    <property type="component" value="Unassembled WGS sequence"/>
</dbReference>
<comment type="caution">
    <text evidence="7">The sequence shown here is derived from an EMBL/GenBank/DDBJ whole genome shotgun (WGS) entry which is preliminary data.</text>
</comment>
<evidence type="ECO:0000313" key="8">
    <source>
        <dbReference type="Proteomes" id="UP000244168"/>
    </source>
</evidence>
<organism evidence="7 8">
    <name type="scientific">Mucilaginibacter yixingensis</name>
    <dbReference type="NCBI Taxonomy" id="1295612"/>
    <lineage>
        <taxon>Bacteria</taxon>
        <taxon>Pseudomonadati</taxon>
        <taxon>Bacteroidota</taxon>
        <taxon>Sphingobacteriia</taxon>
        <taxon>Sphingobacteriales</taxon>
        <taxon>Sphingobacteriaceae</taxon>
        <taxon>Mucilaginibacter</taxon>
    </lineage>
</organism>
<proteinExistence type="predicted"/>
<sequence length="462" mass="48316">MKFKHLLALPAAAMLLLSSCAKNQTIAPVAAAEQTAAVAKLKTETITQTFDETFESGTKGAYAAADVTLSSGSWNLDNALIGTLSTDHKNGSKSVRITSTGTMTMNFNVSTGASTVTMQYAVYGSDGASTFQLWQSTNSGSSYSQVGSTITASSATLATATFTVNTAGTIRFQLRKVSGGSNRINIDDFTVNSYDNGSGGGTGGGTGGGGSTGDNTNLLLGNPSGAVASTTTAPNNYLWDQTYFVESYNSTRGEPNWVSWYLGATSLGSTARTDAFRADPNLPAGWYAVQSTSYSGSGFDRGHNCPSADRTTTTTANEATFLMTNMIPQAPNNNQQTWANFENYLRSLVTAGNEVYIVMGSYGTGGTGSSGTVTSVDNGHVAVPSNVWKVAVVIPNGNGDLARITSSTRVIAINTPNINTINSDWKTYRCTVRSIESATGYNLLSALPQSVQDAVETVVDNQ</sequence>
<keyword evidence="7" id="KW-0378">Hydrolase</keyword>
<dbReference type="SMART" id="SM00892">
    <property type="entry name" value="Endonuclease_NS"/>
    <property type="match status" value="1"/>
</dbReference>
<dbReference type="InterPro" id="IPR020821">
    <property type="entry name" value="ENPP1-3/EXOG-like_nuc-like"/>
</dbReference>
<keyword evidence="8" id="KW-1185">Reference proteome</keyword>
<dbReference type="InterPro" id="IPR044929">
    <property type="entry name" value="DNA/RNA_non-sp_Endonuclease_sf"/>
</dbReference>
<gene>
    <name evidence="7" type="ORF">C8P68_1121</name>
</gene>